<comment type="caution">
    <text evidence="1">The sequence shown here is derived from an EMBL/GenBank/DDBJ whole genome shotgun (WGS) entry which is preliminary data.</text>
</comment>
<dbReference type="AlphaFoldDB" id="A0A139WS34"/>
<dbReference type="OrthoDB" id="515910at2"/>
<gene>
    <name evidence="1" type="ORF">WA1_08730</name>
</gene>
<dbReference type="Proteomes" id="UP000076925">
    <property type="component" value="Unassembled WGS sequence"/>
</dbReference>
<keyword evidence="2" id="KW-1185">Reference proteome</keyword>
<proteinExistence type="predicted"/>
<evidence type="ECO:0000313" key="2">
    <source>
        <dbReference type="Proteomes" id="UP000076925"/>
    </source>
</evidence>
<name>A0A139WS34_9CYAN</name>
<dbReference type="RefSeq" id="WP_017745449.1">
    <property type="nucleotide sequence ID" value="NZ_KQ976354.1"/>
</dbReference>
<reference evidence="1 2" key="1">
    <citation type="journal article" date="2013" name="Genome Biol. Evol.">
        <title>Genomes of Stigonematalean cyanobacteria (subsection V) and the evolution of oxygenic photosynthesis from prokaryotes to plastids.</title>
        <authorList>
            <person name="Dagan T."/>
            <person name="Roettger M."/>
            <person name="Stucken K."/>
            <person name="Landan G."/>
            <person name="Koch R."/>
            <person name="Major P."/>
            <person name="Gould S.B."/>
            <person name="Goremykin V.V."/>
            <person name="Rippka R."/>
            <person name="Tandeau de Marsac N."/>
            <person name="Gugger M."/>
            <person name="Lockhart P.J."/>
            <person name="Allen J.F."/>
            <person name="Brune I."/>
            <person name="Maus I."/>
            <person name="Puhler A."/>
            <person name="Martin W.F."/>
        </authorList>
    </citation>
    <scope>NUCLEOTIDE SEQUENCE [LARGE SCALE GENOMIC DNA]</scope>
    <source>
        <strain evidence="1 2">PCC 7110</strain>
    </source>
</reference>
<organism evidence="1 2">
    <name type="scientific">Scytonema hofmannii PCC 7110</name>
    <dbReference type="NCBI Taxonomy" id="128403"/>
    <lineage>
        <taxon>Bacteria</taxon>
        <taxon>Bacillati</taxon>
        <taxon>Cyanobacteriota</taxon>
        <taxon>Cyanophyceae</taxon>
        <taxon>Nostocales</taxon>
        <taxon>Scytonemataceae</taxon>
        <taxon>Scytonema</taxon>
    </lineage>
</organism>
<protein>
    <submittedName>
        <fullName evidence="1">Uncharacterized protein</fullName>
    </submittedName>
</protein>
<sequence length="63" mass="7363">MNKNGNGHQGFWNPVKIFIRLVLNRWMKEDKITGERYLVDSEDVNAELDDIADEPQDNSQEDN</sequence>
<evidence type="ECO:0000313" key="1">
    <source>
        <dbReference type="EMBL" id="KYC35233.1"/>
    </source>
</evidence>
<dbReference type="EMBL" id="ANNX02000052">
    <property type="protein sequence ID" value="KYC35233.1"/>
    <property type="molecule type" value="Genomic_DNA"/>
</dbReference>
<accession>A0A139WS34</accession>